<dbReference type="EMBL" id="UOEC01000103">
    <property type="protein sequence ID" value="VAV92811.1"/>
    <property type="molecule type" value="Genomic_DNA"/>
</dbReference>
<reference evidence="2" key="1">
    <citation type="submission" date="2018-06" db="EMBL/GenBank/DDBJ databases">
        <authorList>
            <person name="Zhirakovskaya E."/>
        </authorList>
    </citation>
    <scope>NUCLEOTIDE SEQUENCE</scope>
</reference>
<feature type="region of interest" description="Disordered" evidence="1">
    <location>
        <begin position="53"/>
        <end position="168"/>
    </location>
</feature>
<proteinExistence type="predicted"/>
<evidence type="ECO:0008006" key="3">
    <source>
        <dbReference type="Google" id="ProtNLM"/>
    </source>
</evidence>
<evidence type="ECO:0000313" key="2">
    <source>
        <dbReference type="EMBL" id="VAV92811.1"/>
    </source>
</evidence>
<evidence type="ECO:0000256" key="1">
    <source>
        <dbReference type="SAM" id="MobiDB-lite"/>
    </source>
</evidence>
<accession>A0A3B0RMY7</accession>
<feature type="compositionally biased region" description="Basic and acidic residues" evidence="1">
    <location>
        <begin position="81"/>
        <end position="90"/>
    </location>
</feature>
<organism evidence="2">
    <name type="scientific">hydrothermal vent metagenome</name>
    <dbReference type="NCBI Taxonomy" id="652676"/>
    <lineage>
        <taxon>unclassified sequences</taxon>
        <taxon>metagenomes</taxon>
        <taxon>ecological metagenomes</taxon>
    </lineage>
</organism>
<feature type="compositionally biased region" description="Basic and acidic residues" evidence="1">
    <location>
        <begin position="100"/>
        <end position="138"/>
    </location>
</feature>
<name>A0A3B0RMY7_9ZZZZ</name>
<dbReference type="Gene3D" id="3.30.1150.10">
    <property type="match status" value="1"/>
</dbReference>
<gene>
    <name evidence="2" type="ORF">MNBD_ALPHA08-2265</name>
</gene>
<sequence>MRIGLSISFSIHAAILLAAVVVLPEPDKFLPVKEESIPVEIVEFSDISERVVTTTEAKTDPPKKALPRKVEEIGEPVPDAELAKEVKKAALEPQPEPTPEPEKKEPEPPAPDPVKELIEKVEKQPEAEPEPEPKKAEAAAKPIPVPRRKPKVPKSFKVAEKKPQKKKPKLDLNKLSALLNKIDDKRTAPRKAVDETGTPATGEIANLIGQDQKLTGNEIDWLISRIGQCWSPPIGMKESGAVIPRIQFEMDIEGNVIGTPRVTNGSSNPLFDVAVRSAINAIYGCAPYAQMPPEKYNKWRNIAVKFDPRIMLGIN</sequence>
<protein>
    <recommendedName>
        <fullName evidence="3">TolA protein</fullName>
    </recommendedName>
</protein>
<feature type="compositionally biased region" description="Basic and acidic residues" evidence="1">
    <location>
        <begin position="57"/>
        <end position="72"/>
    </location>
</feature>
<dbReference type="AlphaFoldDB" id="A0A3B0RMY7"/>